<proteinExistence type="predicted"/>
<dbReference type="KEGG" id="fte:Fluta_0334"/>
<keyword evidence="2" id="KW-1185">Reference proteome</keyword>
<dbReference type="EMBL" id="CP002542">
    <property type="protein sequence ID" value="AEA42343.1"/>
    <property type="molecule type" value="Genomic_DNA"/>
</dbReference>
<dbReference type="AlphaFoldDB" id="F2IDG7"/>
<reference evidence="1 2" key="1">
    <citation type="journal article" date="2011" name="Stand. Genomic Sci.">
        <title>Complete genome sequence of the gliding freshwater bacterium Fluviicola taffensis type strain (RW262).</title>
        <authorList>
            <person name="Woyke T."/>
            <person name="Chertkov O."/>
            <person name="Lapidus A."/>
            <person name="Nolan M."/>
            <person name="Lucas S."/>
            <person name="Del Rio T.G."/>
            <person name="Tice H."/>
            <person name="Cheng J.F."/>
            <person name="Tapia R."/>
            <person name="Han C."/>
            <person name="Goodwin L."/>
            <person name="Pitluck S."/>
            <person name="Liolios K."/>
            <person name="Pagani I."/>
            <person name="Ivanova N."/>
            <person name="Huntemann M."/>
            <person name="Mavromatis K."/>
            <person name="Mikhailova N."/>
            <person name="Pati A."/>
            <person name="Chen A."/>
            <person name="Palaniappan K."/>
            <person name="Land M."/>
            <person name="Hauser L."/>
            <person name="Brambilla E.M."/>
            <person name="Rohde M."/>
            <person name="Mwirichia R."/>
            <person name="Sikorski J."/>
            <person name="Tindall B.J."/>
            <person name="Goker M."/>
            <person name="Bristow J."/>
            <person name="Eisen J.A."/>
            <person name="Markowitz V."/>
            <person name="Hugenholtz P."/>
            <person name="Klenk H.P."/>
            <person name="Kyrpides N.C."/>
        </authorList>
    </citation>
    <scope>NUCLEOTIDE SEQUENCE [LARGE SCALE GENOMIC DNA]</scope>
    <source>
        <strain evidence="2">DSM 16823 / RW262 / RW262</strain>
    </source>
</reference>
<protein>
    <submittedName>
        <fullName evidence="1">Uncharacterized protein</fullName>
    </submittedName>
</protein>
<evidence type="ECO:0000313" key="2">
    <source>
        <dbReference type="Proteomes" id="UP000007463"/>
    </source>
</evidence>
<dbReference type="STRING" id="755732.Fluta_0334"/>
<sequence>MRLYLKDVNTQKLIEVLKANSIKSQMLLECINAPTNIQVNSIVIVDKEKLKNKIKELISKRENKVPIDFGKRFEYKQCYNILEFEEKEYILETSGNDNLIIFMLNIFHSGSSTLLITDSK</sequence>
<evidence type="ECO:0000313" key="1">
    <source>
        <dbReference type="EMBL" id="AEA42343.1"/>
    </source>
</evidence>
<gene>
    <name evidence="1" type="ordered locus">Fluta_0334</name>
</gene>
<name>F2IDG7_FLUTR</name>
<accession>F2IDG7</accession>
<organism evidence="1 2">
    <name type="scientific">Fluviicola taffensis (strain DSM 16823 / NCIMB 13979 / RW262)</name>
    <dbReference type="NCBI Taxonomy" id="755732"/>
    <lineage>
        <taxon>Bacteria</taxon>
        <taxon>Pseudomonadati</taxon>
        <taxon>Bacteroidota</taxon>
        <taxon>Flavobacteriia</taxon>
        <taxon>Flavobacteriales</taxon>
        <taxon>Crocinitomicaceae</taxon>
        <taxon>Fluviicola</taxon>
    </lineage>
</organism>
<dbReference type="HOGENOM" id="CLU_2046214_0_0_10"/>
<dbReference type="RefSeq" id="WP_013685117.1">
    <property type="nucleotide sequence ID" value="NC_015321.1"/>
</dbReference>
<dbReference type="Proteomes" id="UP000007463">
    <property type="component" value="Chromosome"/>
</dbReference>
<reference evidence="2" key="2">
    <citation type="submission" date="2011-02" db="EMBL/GenBank/DDBJ databases">
        <title>The complete genome of Fluviicola taffensis DSM 16823.</title>
        <authorList>
            <consortium name="US DOE Joint Genome Institute (JGI-PGF)"/>
            <person name="Lucas S."/>
            <person name="Copeland A."/>
            <person name="Lapidus A."/>
            <person name="Bruce D."/>
            <person name="Goodwin L."/>
            <person name="Pitluck S."/>
            <person name="Kyrpides N."/>
            <person name="Mavromatis K."/>
            <person name="Ivanova N."/>
            <person name="Mikhailova N."/>
            <person name="Pagani I."/>
            <person name="Chertkov O."/>
            <person name="Detter J.C."/>
            <person name="Han C."/>
            <person name="Tapia R."/>
            <person name="Land M."/>
            <person name="Hauser L."/>
            <person name="Markowitz V."/>
            <person name="Cheng J.-F."/>
            <person name="Hugenholtz P."/>
            <person name="Woyke T."/>
            <person name="Wu D."/>
            <person name="Tindall B."/>
            <person name="Pomrenke H.G."/>
            <person name="Brambilla E."/>
            <person name="Klenk H.-P."/>
            <person name="Eisen J.A."/>
        </authorList>
    </citation>
    <scope>NUCLEOTIDE SEQUENCE [LARGE SCALE GENOMIC DNA]</scope>
    <source>
        <strain evidence="2">DSM 16823 / RW262 / RW262</strain>
    </source>
</reference>